<comment type="caution">
    <text evidence="1">The sequence shown here is derived from an EMBL/GenBank/DDBJ whole genome shotgun (WGS) entry which is preliminary data.</text>
</comment>
<gene>
    <name evidence="1" type="ORF">E4J94_10760</name>
</gene>
<dbReference type="OrthoDB" id="1467330at2"/>
<dbReference type="AlphaFoldDB" id="A0A4Z1B5P6"/>
<dbReference type="RefSeq" id="WP_135835813.1">
    <property type="nucleotide sequence ID" value="NZ_SRPE01000007.1"/>
</dbReference>
<evidence type="ECO:0008006" key="3">
    <source>
        <dbReference type="Google" id="ProtNLM"/>
    </source>
</evidence>
<keyword evidence="2" id="KW-1185">Reference proteome</keyword>
<reference evidence="1 2" key="1">
    <citation type="submission" date="2019-03" db="EMBL/GenBank/DDBJ databases">
        <title>Empedobacter tilapiae sp. nov., isolated from an intestine of Nile tilapia Oreochromis niloticus.</title>
        <authorList>
            <person name="Kim Y.-O."/>
            <person name="Yoon J.-H."/>
        </authorList>
    </citation>
    <scope>NUCLEOTIDE SEQUENCE [LARGE SCALE GENOMIC DNA]</scope>
    <source>
        <strain evidence="1 2">MRS2</strain>
    </source>
</reference>
<accession>A0A4Z1B5P6</accession>
<organism evidence="1 2">
    <name type="scientific">Empedobacter tilapiae</name>
    <dbReference type="NCBI Taxonomy" id="2491114"/>
    <lineage>
        <taxon>Bacteria</taxon>
        <taxon>Pseudomonadati</taxon>
        <taxon>Bacteroidota</taxon>
        <taxon>Flavobacteriia</taxon>
        <taxon>Flavobacteriales</taxon>
        <taxon>Weeksellaceae</taxon>
        <taxon>Empedobacter</taxon>
    </lineage>
</organism>
<evidence type="ECO:0000313" key="1">
    <source>
        <dbReference type="EMBL" id="TGN26306.1"/>
    </source>
</evidence>
<evidence type="ECO:0000313" key="2">
    <source>
        <dbReference type="Proteomes" id="UP000297998"/>
    </source>
</evidence>
<proteinExistence type="predicted"/>
<dbReference type="Proteomes" id="UP000297998">
    <property type="component" value="Unassembled WGS sequence"/>
</dbReference>
<sequence length="130" mass="15583">MKTSAYYRLRNKNKIEGFAKEENGITYFKGYNEFSWHKTPLQFDTIDIGIEVLDKRNRRLFTNDIVVYKVSTKPFLRTGSVVYESNRKEFGIIDQHSFHFTPFFIDNLNLFEKDKLEIISHLFTRKEKTK</sequence>
<name>A0A4Z1B5P6_9FLAO</name>
<dbReference type="EMBL" id="SRPE01000007">
    <property type="protein sequence ID" value="TGN26306.1"/>
    <property type="molecule type" value="Genomic_DNA"/>
</dbReference>
<protein>
    <recommendedName>
        <fullName evidence="3">YopX protein domain-containing protein</fullName>
    </recommendedName>
</protein>